<feature type="domain" description="Type II secretion system protein GspF" evidence="8">
    <location>
        <begin position="30"/>
        <end position="146"/>
    </location>
</feature>
<evidence type="ECO:0000313" key="10">
    <source>
        <dbReference type="Proteomes" id="UP000572212"/>
    </source>
</evidence>
<evidence type="ECO:0000256" key="7">
    <source>
        <dbReference type="SAM" id="Phobius"/>
    </source>
</evidence>
<feature type="transmembrane region" description="Helical" evidence="7">
    <location>
        <begin position="164"/>
        <end position="183"/>
    </location>
</feature>
<evidence type="ECO:0000256" key="6">
    <source>
        <dbReference type="ARBA" id="ARBA00023136"/>
    </source>
</evidence>
<comment type="similarity">
    <text evidence="2">Belongs to the GSP F family.</text>
</comment>
<evidence type="ECO:0000256" key="1">
    <source>
        <dbReference type="ARBA" id="ARBA00004651"/>
    </source>
</evidence>
<proteinExistence type="inferred from homology"/>
<protein>
    <submittedName>
        <fullName evidence="9">Competence protein ComGB</fullName>
    </submittedName>
</protein>
<evidence type="ECO:0000256" key="5">
    <source>
        <dbReference type="ARBA" id="ARBA00022989"/>
    </source>
</evidence>
<gene>
    <name evidence="9" type="ORF">GGQ92_000541</name>
</gene>
<keyword evidence="6 7" id="KW-0472">Membrane</keyword>
<dbReference type="EMBL" id="JACHON010000001">
    <property type="protein sequence ID" value="MBB6511774.1"/>
    <property type="molecule type" value="Genomic_DNA"/>
</dbReference>
<evidence type="ECO:0000259" key="8">
    <source>
        <dbReference type="Pfam" id="PF00482"/>
    </source>
</evidence>
<dbReference type="RefSeq" id="WP_184244303.1">
    <property type="nucleotide sequence ID" value="NZ_BAAACU010000022.1"/>
</dbReference>
<feature type="domain" description="Type II secretion system protein GspF" evidence="8">
    <location>
        <begin position="222"/>
        <end position="343"/>
    </location>
</feature>
<dbReference type="InterPro" id="IPR003004">
    <property type="entry name" value="GspF/PilC"/>
</dbReference>
<sequence>MRMVSLMIRFARRLLPISPMHIKKEYIIIRSIHQLLANNYSLKEALDILHWDKSIQPFIEKMVHSLKNGQSFSKTCQSLGFSSHTTSLLSLAIENGDLFHSISLCRQLLENKLNFSKKLSAISKYPLFLIAFFFFLLIMIKLVILPHYTSLFQSEIPYLHNAYIIIDSIIYLIIGTLFIGLLWTSTSKWFIPLITPQTKVTIIRFFPIYRKYKTLETTLLLCSHLLSFMHTNLSLKECMQLLKAEENDSLYSYYAHIIEKHLASGYSFSTVLPTCSLLTEQLQWILQDNKHHAQVMKDLEMYTANLLNEINLFLENTLKWFQPIILGIIAIFIAIIYLSMMLPLYEYIQYL</sequence>
<organism evidence="9 10">
    <name type="scientific">Gracilibacillus halotolerans</name>
    <dbReference type="NCBI Taxonomy" id="74386"/>
    <lineage>
        <taxon>Bacteria</taxon>
        <taxon>Bacillati</taxon>
        <taxon>Bacillota</taxon>
        <taxon>Bacilli</taxon>
        <taxon>Bacillales</taxon>
        <taxon>Bacillaceae</taxon>
        <taxon>Gracilibacillus</taxon>
    </lineage>
</organism>
<dbReference type="Gene3D" id="1.20.81.30">
    <property type="entry name" value="Type II secretion system (T2SS), domain F"/>
    <property type="match status" value="1"/>
</dbReference>
<keyword evidence="4 7" id="KW-0812">Transmembrane</keyword>
<keyword evidence="3" id="KW-1003">Cell membrane</keyword>
<keyword evidence="5 7" id="KW-1133">Transmembrane helix</keyword>
<feature type="transmembrane region" description="Helical" evidence="7">
    <location>
        <begin position="324"/>
        <end position="345"/>
    </location>
</feature>
<evidence type="ECO:0000256" key="4">
    <source>
        <dbReference type="ARBA" id="ARBA00022692"/>
    </source>
</evidence>
<feature type="transmembrane region" description="Helical" evidence="7">
    <location>
        <begin position="125"/>
        <end position="144"/>
    </location>
</feature>
<dbReference type="InterPro" id="IPR042094">
    <property type="entry name" value="T2SS_GspF_sf"/>
</dbReference>
<evidence type="ECO:0000256" key="3">
    <source>
        <dbReference type="ARBA" id="ARBA00022475"/>
    </source>
</evidence>
<dbReference type="InterPro" id="IPR018076">
    <property type="entry name" value="T2SS_GspF_dom"/>
</dbReference>
<dbReference type="GO" id="GO:0005886">
    <property type="term" value="C:plasma membrane"/>
    <property type="evidence" value="ECO:0007669"/>
    <property type="project" value="UniProtKB-SubCell"/>
</dbReference>
<name>A0A841RLD6_9BACI</name>
<keyword evidence="10" id="KW-1185">Reference proteome</keyword>
<dbReference type="AlphaFoldDB" id="A0A841RLD6"/>
<comment type="caution">
    <text evidence="9">The sequence shown here is derived from an EMBL/GenBank/DDBJ whole genome shotgun (WGS) entry which is preliminary data.</text>
</comment>
<dbReference type="PANTHER" id="PTHR30012">
    <property type="entry name" value="GENERAL SECRETION PATHWAY PROTEIN"/>
    <property type="match status" value="1"/>
</dbReference>
<comment type="subcellular location">
    <subcellularLocation>
        <location evidence="1">Cell membrane</location>
        <topology evidence="1">Multi-pass membrane protein</topology>
    </subcellularLocation>
</comment>
<reference evidence="9 10" key="1">
    <citation type="submission" date="2020-08" db="EMBL/GenBank/DDBJ databases">
        <title>Genomic Encyclopedia of Type Strains, Phase IV (KMG-IV): sequencing the most valuable type-strain genomes for metagenomic binning, comparative biology and taxonomic classification.</title>
        <authorList>
            <person name="Goeker M."/>
        </authorList>
    </citation>
    <scope>NUCLEOTIDE SEQUENCE [LARGE SCALE GENOMIC DNA]</scope>
    <source>
        <strain evidence="9 10">DSM 11805</strain>
    </source>
</reference>
<evidence type="ECO:0000313" key="9">
    <source>
        <dbReference type="EMBL" id="MBB6511774.1"/>
    </source>
</evidence>
<dbReference type="Pfam" id="PF00482">
    <property type="entry name" value="T2SSF"/>
    <property type="match status" value="2"/>
</dbReference>
<dbReference type="PANTHER" id="PTHR30012:SF0">
    <property type="entry name" value="TYPE II SECRETION SYSTEM PROTEIN F-RELATED"/>
    <property type="match status" value="1"/>
</dbReference>
<evidence type="ECO:0000256" key="2">
    <source>
        <dbReference type="ARBA" id="ARBA00005745"/>
    </source>
</evidence>
<accession>A0A841RLD6</accession>
<dbReference type="Proteomes" id="UP000572212">
    <property type="component" value="Unassembled WGS sequence"/>
</dbReference>